<evidence type="ECO:0000313" key="7">
    <source>
        <dbReference type="Proteomes" id="UP001177120"/>
    </source>
</evidence>
<dbReference type="SMART" id="SM00507">
    <property type="entry name" value="HNHc"/>
    <property type="match status" value="1"/>
</dbReference>
<dbReference type="CDD" id="cd00085">
    <property type="entry name" value="HNHc"/>
    <property type="match status" value="1"/>
</dbReference>
<dbReference type="Gene3D" id="1.10.30.50">
    <property type="match status" value="1"/>
</dbReference>
<comment type="caution">
    <text evidence="6">The sequence shown here is derived from an EMBL/GenBank/DDBJ whole genome shotgun (WGS) entry which is preliminary data.</text>
</comment>
<dbReference type="Pfam" id="PF01844">
    <property type="entry name" value="HNH"/>
    <property type="match status" value="1"/>
</dbReference>
<dbReference type="RefSeq" id="WP_205493972.1">
    <property type="nucleotide sequence ID" value="NZ_JAFHAP010000006.1"/>
</dbReference>
<dbReference type="InterPro" id="IPR002711">
    <property type="entry name" value="HNH"/>
</dbReference>
<evidence type="ECO:0000256" key="3">
    <source>
        <dbReference type="ARBA" id="ARBA00038412"/>
    </source>
</evidence>
<comment type="similarity">
    <text evidence="3">Belongs to the HNH nuclease family.</text>
</comment>
<evidence type="ECO:0000259" key="5">
    <source>
        <dbReference type="SMART" id="SM00507"/>
    </source>
</evidence>
<organism evidence="6 7">
    <name type="scientific">Polycladomyces zharkentensis</name>
    <dbReference type="NCBI Taxonomy" id="2807616"/>
    <lineage>
        <taxon>Bacteria</taxon>
        <taxon>Bacillati</taxon>
        <taxon>Bacillota</taxon>
        <taxon>Bacilli</taxon>
        <taxon>Bacillales</taxon>
        <taxon>Thermoactinomycetaceae</taxon>
        <taxon>Polycladomyces</taxon>
    </lineage>
</organism>
<keyword evidence="6" id="KW-0255">Endonuclease</keyword>
<dbReference type="PANTHER" id="PTHR41286">
    <property type="entry name" value="HNH NUCLEASE YAJD-RELATED"/>
    <property type="match status" value="1"/>
</dbReference>
<evidence type="ECO:0000256" key="4">
    <source>
        <dbReference type="ARBA" id="ARBA00040194"/>
    </source>
</evidence>
<dbReference type="Proteomes" id="UP001177120">
    <property type="component" value="Unassembled WGS sequence"/>
</dbReference>
<gene>
    <name evidence="6" type="ORF">JQC72_06360</name>
</gene>
<dbReference type="PANTHER" id="PTHR41286:SF1">
    <property type="entry name" value="HNH NUCLEASE YAJD-RELATED"/>
    <property type="match status" value="1"/>
</dbReference>
<keyword evidence="7" id="KW-1185">Reference proteome</keyword>
<protein>
    <recommendedName>
        <fullName evidence="4">Putative HNH nuclease YajD</fullName>
    </recommendedName>
</protein>
<evidence type="ECO:0000256" key="2">
    <source>
        <dbReference type="ARBA" id="ARBA00022801"/>
    </source>
</evidence>
<dbReference type="InterPro" id="IPR003615">
    <property type="entry name" value="HNH_nuc"/>
</dbReference>
<accession>A0ABS2WHW1</accession>
<evidence type="ECO:0000313" key="6">
    <source>
        <dbReference type="EMBL" id="MBN2909145.1"/>
    </source>
</evidence>
<name>A0ABS2WHW1_9BACL</name>
<proteinExistence type="inferred from homology"/>
<reference evidence="6" key="1">
    <citation type="journal article" date="2024" name="Int. J. Syst. Evol. Microbiol.">
        <title>Polycladomyces zharkentensis sp. nov., a novel thermophilic cellulose- and starch-degrading member of the Bacillota from a geothermal aquifer in Kazakhstan.</title>
        <authorList>
            <person name="Mashzhan A."/>
            <person name="Kistaubayeva A."/>
            <person name="Javier-Lopez R."/>
            <person name="Bissenova U."/>
            <person name="Bissenbay A."/>
            <person name="Birkeland N.K."/>
        </authorList>
    </citation>
    <scope>NUCLEOTIDE SEQUENCE</scope>
    <source>
        <strain evidence="6">ZKZ2T</strain>
    </source>
</reference>
<sequence length="109" mass="12381">MTLGGGGNGKKALPFYNSPSWRKTRKAVLARDHYLCQICLKRGVLEPAVIVHHIDHLKERPDKALDEDNLQSVCAVCHNRLHPEKGKQQEELKQRKARVIQARANPEII</sequence>
<dbReference type="EMBL" id="JAFHAP010000006">
    <property type="protein sequence ID" value="MBN2909145.1"/>
    <property type="molecule type" value="Genomic_DNA"/>
</dbReference>
<feature type="domain" description="HNH nuclease" evidence="5">
    <location>
        <begin position="23"/>
        <end position="79"/>
    </location>
</feature>
<evidence type="ECO:0000256" key="1">
    <source>
        <dbReference type="ARBA" id="ARBA00022722"/>
    </source>
</evidence>
<keyword evidence="1" id="KW-0540">Nuclease</keyword>
<dbReference type="GO" id="GO:0004519">
    <property type="term" value="F:endonuclease activity"/>
    <property type="evidence" value="ECO:0007669"/>
    <property type="project" value="UniProtKB-KW"/>
</dbReference>
<keyword evidence="2" id="KW-0378">Hydrolase</keyword>